<organism evidence="2">
    <name type="scientific">Emiliania huxleyi</name>
    <name type="common">Coccolithophore</name>
    <name type="synonym">Pontosphaera huxleyi</name>
    <dbReference type="NCBI Taxonomy" id="2903"/>
    <lineage>
        <taxon>Eukaryota</taxon>
        <taxon>Haptista</taxon>
        <taxon>Haptophyta</taxon>
        <taxon>Prymnesiophyceae</taxon>
        <taxon>Isochrysidales</taxon>
        <taxon>Noelaerhabdaceae</taxon>
        <taxon>Emiliania</taxon>
    </lineage>
</organism>
<dbReference type="PANTHER" id="PTHR35899:SF1">
    <property type="entry name" value="PEPTIDASE C1A PAPAIN C-TERMINAL DOMAIN-CONTAINING PROTEIN"/>
    <property type="match status" value="1"/>
</dbReference>
<evidence type="ECO:0000256" key="1">
    <source>
        <dbReference type="SAM" id="MobiDB-lite"/>
    </source>
</evidence>
<accession>A0A7S3U3J4</accession>
<feature type="compositionally biased region" description="Basic and acidic residues" evidence="1">
    <location>
        <begin position="91"/>
        <end position="100"/>
    </location>
</feature>
<evidence type="ECO:0000313" key="2">
    <source>
        <dbReference type="EMBL" id="CAE0600751.1"/>
    </source>
</evidence>
<proteinExistence type="predicted"/>
<dbReference type="InterPro" id="IPR038765">
    <property type="entry name" value="Papain-like_cys_pep_sf"/>
</dbReference>
<protein>
    <recommendedName>
        <fullName evidence="3">Peptidase C1A papain C-terminal domain-containing protein</fullName>
    </recommendedName>
</protein>
<feature type="region of interest" description="Disordered" evidence="1">
    <location>
        <begin position="91"/>
        <end position="111"/>
    </location>
</feature>
<sequence>MFSRTGHSLLDESQTRYEGGRSSPGAPHLQMLMTLSMGVLVGAAAVFGASRLSSAPVTAAVVPAGGPSTELTGTVSALRTLVADLQTEVGEMKRQKEQRSTKAAAGPEAQPAAATSLSEKGWIPSIPFLQPAALPSKYIVKHTPPVKLQHLRGACWLFGISGVLEASYRKQGIAYGFMQPDEYLRLTEQNLGAQIESACRATTKYWKLGSLNDKAVCFTGDGDTAWKGNSTEGGEAEWIWYLKEWLEDTMALPESVCPYLEKEEGNSSAICVGSEAAIKKSALKMKIKGMKAYYGLADLKRSIFENERYQAFSIALFGQNYPLPCTDATKDYYKCDPAGPLCTKCPAEANYAGVECCVLQARFGTNMKGEFSGGHGGQFTAAGGHAVGYVGWNDNFFSSHGYKGGLIIKNSWWDGVPPPGIVCTDPTAPCSAGRGSHSLPYYMEEISSVAEREICPNVHSPASWYACADIATCTSVDSNISAVATRKVLHLECLGDGDQSPYVKGICKAGEKFFFKNMTDFGSGLSVACMVKGDGSGDLCLPPLWDEDLAMLFTPVPEEDKPNDPDQCGYYWFPYDIYGKVAATMEKSYGVDFDIVWPKSAYVNAPKYFKDVECPGCDYEVIKKNTHKQRTPPFTGPFPTLREPLKKE</sequence>
<dbReference type="EMBL" id="HBIR01061624">
    <property type="protein sequence ID" value="CAE0600751.1"/>
    <property type="molecule type" value="Transcribed_RNA"/>
</dbReference>
<dbReference type="AlphaFoldDB" id="A0A7S3U3J4"/>
<dbReference type="SUPFAM" id="SSF54001">
    <property type="entry name" value="Cysteine proteinases"/>
    <property type="match status" value="1"/>
</dbReference>
<gene>
    <name evidence="2" type="ORF">EHUX00137_LOCUS47847</name>
</gene>
<name>A0A7S3U3J4_EMIHU</name>
<dbReference type="PANTHER" id="PTHR35899">
    <property type="entry name" value="PAPAIN FAMILY CYSTEINE PROTEASE DOMAIN CONTAINING PROTEIN"/>
    <property type="match status" value="1"/>
</dbReference>
<dbReference type="CDD" id="cd02619">
    <property type="entry name" value="Peptidase_C1"/>
    <property type="match status" value="1"/>
</dbReference>
<evidence type="ECO:0008006" key="3">
    <source>
        <dbReference type="Google" id="ProtNLM"/>
    </source>
</evidence>
<feature type="compositionally biased region" description="Basic and acidic residues" evidence="1">
    <location>
        <begin position="9"/>
        <end position="19"/>
    </location>
</feature>
<dbReference type="Gene3D" id="3.90.70.10">
    <property type="entry name" value="Cysteine proteinases"/>
    <property type="match status" value="1"/>
</dbReference>
<reference evidence="2" key="1">
    <citation type="submission" date="2021-01" db="EMBL/GenBank/DDBJ databases">
        <authorList>
            <person name="Corre E."/>
            <person name="Pelletier E."/>
            <person name="Niang G."/>
            <person name="Scheremetjew M."/>
            <person name="Finn R."/>
            <person name="Kale V."/>
            <person name="Holt S."/>
            <person name="Cochrane G."/>
            <person name="Meng A."/>
            <person name="Brown T."/>
            <person name="Cohen L."/>
        </authorList>
    </citation>
    <scope>NUCLEOTIDE SEQUENCE</scope>
    <source>
        <strain evidence="2">379</strain>
    </source>
</reference>
<feature type="region of interest" description="Disordered" evidence="1">
    <location>
        <begin position="1"/>
        <end position="25"/>
    </location>
</feature>